<protein>
    <recommendedName>
        <fullName evidence="1">non-specific serine/threonine protein kinase</fullName>
        <ecNumber evidence="1">2.7.11.1</ecNumber>
    </recommendedName>
</protein>
<keyword evidence="3" id="KW-0808">Transferase</keyword>
<gene>
    <name evidence="13" type="ORF">POLS_LOCUS2305</name>
</gene>
<evidence type="ECO:0000313" key="13">
    <source>
        <dbReference type="EMBL" id="CAG8017508.1"/>
    </source>
</evidence>
<evidence type="ECO:0000256" key="2">
    <source>
        <dbReference type="ARBA" id="ARBA00022527"/>
    </source>
</evidence>
<evidence type="ECO:0000256" key="9">
    <source>
        <dbReference type="PROSITE-ProRule" id="PRU10141"/>
    </source>
</evidence>
<evidence type="ECO:0000256" key="8">
    <source>
        <dbReference type="ARBA" id="ARBA00048679"/>
    </source>
</evidence>
<dbReference type="Proteomes" id="UP001153618">
    <property type="component" value="Unassembled WGS sequence"/>
</dbReference>
<dbReference type="Gene3D" id="3.30.200.20">
    <property type="entry name" value="Phosphorylase Kinase, domain 1"/>
    <property type="match status" value="1"/>
</dbReference>
<reference evidence="13" key="1">
    <citation type="submission" date="2021-07" db="EMBL/GenBank/DDBJ databases">
        <authorList>
            <person name="Branca A.L. A."/>
        </authorList>
    </citation>
    <scope>NUCLEOTIDE SEQUENCE</scope>
</reference>
<dbReference type="Gene3D" id="1.10.510.10">
    <property type="entry name" value="Transferase(Phosphotransferase) domain 1"/>
    <property type="match status" value="1"/>
</dbReference>
<dbReference type="SUPFAM" id="SSF56112">
    <property type="entry name" value="Protein kinase-like (PK-like)"/>
    <property type="match status" value="1"/>
</dbReference>
<feature type="compositionally biased region" description="Polar residues" evidence="11">
    <location>
        <begin position="21"/>
        <end position="30"/>
    </location>
</feature>
<dbReference type="InterPro" id="IPR017441">
    <property type="entry name" value="Protein_kinase_ATP_BS"/>
</dbReference>
<name>A0A9W4MR12_PENOL</name>
<organism evidence="13 14">
    <name type="scientific">Penicillium olsonii</name>
    <dbReference type="NCBI Taxonomy" id="99116"/>
    <lineage>
        <taxon>Eukaryota</taxon>
        <taxon>Fungi</taxon>
        <taxon>Dikarya</taxon>
        <taxon>Ascomycota</taxon>
        <taxon>Pezizomycotina</taxon>
        <taxon>Eurotiomycetes</taxon>
        <taxon>Eurotiomycetidae</taxon>
        <taxon>Eurotiales</taxon>
        <taxon>Aspergillaceae</taxon>
        <taxon>Penicillium</taxon>
    </lineage>
</organism>
<evidence type="ECO:0000256" key="1">
    <source>
        <dbReference type="ARBA" id="ARBA00012513"/>
    </source>
</evidence>
<dbReference type="InterPro" id="IPR008271">
    <property type="entry name" value="Ser/Thr_kinase_AS"/>
</dbReference>
<dbReference type="EMBL" id="CAJVOS010000014">
    <property type="protein sequence ID" value="CAG8017508.1"/>
    <property type="molecule type" value="Genomic_DNA"/>
</dbReference>
<evidence type="ECO:0000256" key="6">
    <source>
        <dbReference type="ARBA" id="ARBA00022840"/>
    </source>
</evidence>
<keyword evidence="2 10" id="KW-0723">Serine/threonine-protein kinase</keyword>
<evidence type="ECO:0000313" key="14">
    <source>
        <dbReference type="Proteomes" id="UP001153618"/>
    </source>
</evidence>
<dbReference type="PANTHER" id="PTHR47634:SF9">
    <property type="entry name" value="PROTEIN KINASE DOMAIN-CONTAINING PROTEIN-RELATED"/>
    <property type="match status" value="1"/>
</dbReference>
<keyword evidence="14" id="KW-1185">Reference proteome</keyword>
<evidence type="ECO:0000256" key="7">
    <source>
        <dbReference type="ARBA" id="ARBA00047899"/>
    </source>
</evidence>
<sequence length="465" mass="52802">MTTAKDPNRRASPCSSPHAESPQQSVTTAEESNRPACPPRCPSPHVESTQEDLTTVGDSNQPAPPSPSPHDEDSQKDIEEGRAAYQPGGFHPVYIGDVFNNRYKILNKLGYGRYSTVWLVQDVQNQGHETREFLALKVLSAECYGDEKDIFEREILKHLRDCNPEQLGYKQICHLVDDFEHKGPNGTHICLVFEAMGETLDSFQAMFPECRIPNLLTRRFAIQMLLALDYAHDHNVIHTDIKQTNIFVKIQNHTLIKTGYLAKESPPQQDKDEEQYAVIPSRPLRQYYFNDDARLSDFNIVLGDWGVSSWADNHLTENIQPVALRAPEVLIRAPWNATTDLWNLGAILLELMCAMRMFSGAVPPDRHYEVKEHLREIVDLFGPFPKALLEKGAPDIVSIFDDEGRPKDEPPMDRPGLSTEAFTPGLDQEVREQFVSFLFALMKLNPAERLSPEDLLRHPWLDAIR</sequence>
<feature type="compositionally biased region" description="Polar residues" evidence="11">
    <location>
        <begin position="51"/>
        <end position="61"/>
    </location>
</feature>
<evidence type="ECO:0000256" key="5">
    <source>
        <dbReference type="ARBA" id="ARBA00022777"/>
    </source>
</evidence>
<evidence type="ECO:0000256" key="3">
    <source>
        <dbReference type="ARBA" id="ARBA00022679"/>
    </source>
</evidence>
<dbReference type="InterPro" id="IPR051334">
    <property type="entry name" value="SRPK"/>
</dbReference>
<dbReference type="GO" id="GO:0005524">
    <property type="term" value="F:ATP binding"/>
    <property type="evidence" value="ECO:0007669"/>
    <property type="project" value="UniProtKB-UniRule"/>
</dbReference>
<dbReference type="GO" id="GO:0005634">
    <property type="term" value="C:nucleus"/>
    <property type="evidence" value="ECO:0007669"/>
    <property type="project" value="TreeGrafter"/>
</dbReference>
<dbReference type="AlphaFoldDB" id="A0A9W4MR12"/>
<dbReference type="OrthoDB" id="5979581at2759"/>
<feature type="region of interest" description="Disordered" evidence="11">
    <location>
        <begin position="1"/>
        <end position="76"/>
    </location>
</feature>
<dbReference type="InterPro" id="IPR011009">
    <property type="entry name" value="Kinase-like_dom_sf"/>
</dbReference>
<evidence type="ECO:0000256" key="11">
    <source>
        <dbReference type="SAM" id="MobiDB-lite"/>
    </source>
</evidence>
<comment type="catalytic activity">
    <reaction evidence="8">
        <text>L-seryl-[protein] + ATP = O-phospho-L-seryl-[protein] + ADP + H(+)</text>
        <dbReference type="Rhea" id="RHEA:17989"/>
        <dbReference type="Rhea" id="RHEA-COMP:9863"/>
        <dbReference type="Rhea" id="RHEA-COMP:11604"/>
        <dbReference type="ChEBI" id="CHEBI:15378"/>
        <dbReference type="ChEBI" id="CHEBI:29999"/>
        <dbReference type="ChEBI" id="CHEBI:30616"/>
        <dbReference type="ChEBI" id="CHEBI:83421"/>
        <dbReference type="ChEBI" id="CHEBI:456216"/>
        <dbReference type="EC" id="2.7.11.1"/>
    </reaction>
</comment>
<dbReference type="PANTHER" id="PTHR47634">
    <property type="entry name" value="PROTEIN KINASE DOMAIN-CONTAINING PROTEIN-RELATED"/>
    <property type="match status" value="1"/>
</dbReference>
<dbReference type="InterPro" id="IPR000719">
    <property type="entry name" value="Prot_kinase_dom"/>
</dbReference>
<comment type="catalytic activity">
    <reaction evidence="7">
        <text>L-threonyl-[protein] + ATP = O-phospho-L-threonyl-[protein] + ADP + H(+)</text>
        <dbReference type="Rhea" id="RHEA:46608"/>
        <dbReference type="Rhea" id="RHEA-COMP:11060"/>
        <dbReference type="Rhea" id="RHEA-COMP:11605"/>
        <dbReference type="ChEBI" id="CHEBI:15378"/>
        <dbReference type="ChEBI" id="CHEBI:30013"/>
        <dbReference type="ChEBI" id="CHEBI:30616"/>
        <dbReference type="ChEBI" id="CHEBI:61977"/>
        <dbReference type="ChEBI" id="CHEBI:456216"/>
        <dbReference type="EC" id="2.7.11.1"/>
    </reaction>
</comment>
<dbReference type="GO" id="GO:0005737">
    <property type="term" value="C:cytoplasm"/>
    <property type="evidence" value="ECO:0007669"/>
    <property type="project" value="TreeGrafter"/>
</dbReference>
<keyword evidence="5" id="KW-0418">Kinase</keyword>
<comment type="similarity">
    <text evidence="10">Belongs to the protein kinase superfamily.</text>
</comment>
<evidence type="ECO:0000256" key="4">
    <source>
        <dbReference type="ARBA" id="ARBA00022741"/>
    </source>
</evidence>
<evidence type="ECO:0000256" key="10">
    <source>
        <dbReference type="RuleBase" id="RU000304"/>
    </source>
</evidence>
<dbReference type="SMART" id="SM00220">
    <property type="entry name" value="S_TKc"/>
    <property type="match status" value="1"/>
</dbReference>
<dbReference type="EC" id="2.7.11.1" evidence="1"/>
<dbReference type="GO" id="GO:0050684">
    <property type="term" value="P:regulation of mRNA processing"/>
    <property type="evidence" value="ECO:0007669"/>
    <property type="project" value="TreeGrafter"/>
</dbReference>
<accession>A0A9W4MR12</accession>
<evidence type="ECO:0000259" key="12">
    <source>
        <dbReference type="PROSITE" id="PS50011"/>
    </source>
</evidence>
<keyword evidence="6 9" id="KW-0067">ATP-binding</keyword>
<dbReference type="Pfam" id="PF00069">
    <property type="entry name" value="Pkinase"/>
    <property type="match status" value="2"/>
</dbReference>
<keyword evidence="4 9" id="KW-0547">Nucleotide-binding</keyword>
<feature type="domain" description="Protein kinase" evidence="12">
    <location>
        <begin position="103"/>
        <end position="461"/>
    </location>
</feature>
<proteinExistence type="inferred from homology"/>
<dbReference type="GO" id="GO:0004674">
    <property type="term" value="F:protein serine/threonine kinase activity"/>
    <property type="evidence" value="ECO:0007669"/>
    <property type="project" value="UniProtKB-KW"/>
</dbReference>
<dbReference type="PROSITE" id="PS00107">
    <property type="entry name" value="PROTEIN_KINASE_ATP"/>
    <property type="match status" value="1"/>
</dbReference>
<dbReference type="PROSITE" id="PS50011">
    <property type="entry name" value="PROTEIN_KINASE_DOM"/>
    <property type="match status" value="1"/>
</dbReference>
<dbReference type="GO" id="GO:0000245">
    <property type="term" value="P:spliceosomal complex assembly"/>
    <property type="evidence" value="ECO:0007669"/>
    <property type="project" value="TreeGrafter"/>
</dbReference>
<dbReference type="PROSITE" id="PS00108">
    <property type="entry name" value="PROTEIN_KINASE_ST"/>
    <property type="match status" value="1"/>
</dbReference>
<feature type="binding site" evidence="9">
    <location>
        <position position="137"/>
    </location>
    <ligand>
        <name>ATP</name>
        <dbReference type="ChEBI" id="CHEBI:30616"/>
    </ligand>
</feature>
<comment type="caution">
    <text evidence="13">The sequence shown here is derived from an EMBL/GenBank/DDBJ whole genome shotgun (WGS) entry which is preliminary data.</text>
</comment>